<comment type="caution">
    <text evidence="1">The sequence shown here is derived from an EMBL/GenBank/DDBJ whole genome shotgun (WGS) entry which is preliminary data.</text>
</comment>
<dbReference type="AlphaFoldDB" id="A0A371ET82"/>
<feature type="non-terminal residue" evidence="1">
    <location>
        <position position="1"/>
    </location>
</feature>
<proteinExistence type="predicted"/>
<dbReference type="Proteomes" id="UP000257109">
    <property type="component" value="Unassembled WGS sequence"/>
</dbReference>
<evidence type="ECO:0000313" key="1">
    <source>
        <dbReference type="EMBL" id="RDX69265.1"/>
    </source>
</evidence>
<protein>
    <recommendedName>
        <fullName evidence="3">Reverse transcriptase domain-containing protein</fullName>
    </recommendedName>
</protein>
<organism evidence="1 2">
    <name type="scientific">Mucuna pruriens</name>
    <name type="common">Velvet bean</name>
    <name type="synonym">Dolichos pruriens</name>
    <dbReference type="NCBI Taxonomy" id="157652"/>
    <lineage>
        <taxon>Eukaryota</taxon>
        <taxon>Viridiplantae</taxon>
        <taxon>Streptophyta</taxon>
        <taxon>Embryophyta</taxon>
        <taxon>Tracheophyta</taxon>
        <taxon>Spermatophyta</taxon>
        <taxon>Magnoliopsida</taxon>
        <taxon>eudicotyledons</taxon>
        <taxon>Gunneridae</taxon>
        <taxon>Pentapetalae</taxon>
        <taxon>rosids</taxon>
        <taxon>fabids</taxon>
        <taxon>Fabales</taxon>
        <taxon>Fabaceae</taxon>
        <taxon>Papilionoideae</taxon>
        <taxon>50 kb inversion clade</taxon>
        <taxon>NPAAA clade</taxon>
        <taxon>indigoferoid/millettioid clade</taxon>
        <taxon>Phaseoleae</taxon>
        <taxon>Mucuna</taxon>
    </lineage>
</organism>
<name>A0A371ET82_MUCPR</name>
<gene>
    <name evidence="1" type="ORF">CR513_51645</name>
</gene>
<dbReference type="EMBL" id="QJKJ01012186">
    <property type="protein sequence ID" value="RDX69265.1"/>
    <property type="molecule type" value="Genomic_DNA"/>
</dbReference>
<dbReference type="Gene3D" id="3.30.70.270">
    <property type="match status" value="1"/>
</dbReference>
<accession>A0A371ET82</accession>
<sequence length="116" mass="13730">MYIDYTKFAPKDFIPVFIIDRLFDNSPNYKVLCFMHSYSCYNQTPICCGWDQIKIVFIMDKKCTWTNIIAKTSIKKNHVEDLEKKMLNRLGQYSMSLNLFKCSFGVSLVHFLDIYV</sequence>
<evidence type="ECO:0008006" key="3">
    <source>
        <dbReference type="Google" id="ProtNLM"/>
    </source>
</evidence>
<reference evidence="1" key="1">
    <citation type="submission" date="2018-05" db="EMBL/GenBank/DDBJ databases">
        <title>Draft genome of Mucuna pruriens seed.</title>
        <authorList>
            <person name="Nnadi N.E."/>
            <person name="Vos R."/>
            <person name="Hasami M.H."/>
            <person name="Devisetty U.K."/>
            <person name="Aguiy J.C."/>
        </authorList>
    </citation>
    <scope>NUCLEOTIDE SEQUENCE [LARGE SCALE GENOMIC DNA]</scope>
    <source>
        <strain evidence="1">JCA_2017</strain>
    </source>
</reference>
<evidence type="ECO:0000313" key="2">
    <source>
        <dbReference type="Proteomes" id="UP000257109"/>
    </source>
</evidence>
<keyword evidence="2" id="KW-1185">Reference proteome</keyword>
<dbReference type="SUPFAM" id="SSF56672">
    <property type="entry name" value="DNA/RNA polymerases"/>
    <property type="match status" value="1"/>
</dbReference>
<dbReference type="InterPro" id="IPR043502">
    <property type="entry name" value="DNA/RNA_pol_sf"/>
</dbReference>
<dbReference type="InterPro" id="IPR043128">
    <property type="entry name" value="Rev_trsase/Diguanyl_cyclase"/>
</dbReference>